<dbReference type="HOGENOM" id="CLU_034315_2_1_0"/>
<keyword evidence="13" id="KW-1185">Reference proteome</keyword>
<dbReference type="Gene3D" id="3.40.1030.10">
    <property type="entry name" value="Nucleoside phosphorylase/phosphoribosyltransferase catalytic domain"/>
    <property type="match status" value="1"/>
</dbReference>
<feature type="binding site" evidence="9">
    <location>
        <position position="90"/>
    </location>
    <ligand>
        <name>anthranilate</name>
        <dbReference type="ChEBI" id="CHEBI:16567"/>
        <label>1</label>
    </ligand>
</feature>
<dbReference type="Proteomes" id="UP000000379">
    <property type="component" value="Chromosome"/>
</dbReference>
<comment type="function">
    <text evidence="9">Catalyzes the transfer of the phosphoribosyl group of 5-phosphorylribose-1-pyrophosphate (PRPP) to anthranilate to yield N-(5'-phosphoribosyl)-anthranilate (PRA).</text>
</comment>
<dbReference type="SUPFAM" id="SSF47648">
    <property type="entry name" value="Nucleoside phosphorylase/phosphoribosyltransferase N-terminal domain"/>
    <property type="match status" value="1"/>
</dbReference>
<name>D7CVK4_TRURR</name>
<evidence type="ECO:0000256" key="5">
    <source>
        <dbReference type="ARBA" id="ARBA00022822"/>
    </source>
</evidence>
<dbReference type="InterPro" id="IPR036320">
    <property type="entry name" value="Glycosyl_Trfase_fam3_N_dom_sf"/>
</dbReference>
<comment type="similarity">
    <text evidence="9">Belongs to the anthranilate phosphoribosyltransferase family.</text>
</comment>
<dbReference type="InterPro" id="IPR000312">
    <property type="entry name" value="Glycosyl_Trfase_fam3"/>
</dbReference>
<evidence type="ECO:0000259" key="10">
    <source>
        <dbReference type="Pfam" id="PF00591"/>
    </source>
</evidence>
<dbReference type="NCBIfam" id="TIGR01245">
    <property type="entry name" value="trpD"/>
    <property type="match status" value="1"/>
</dbReference>
<comment type="similarity">
    <text evidence="8">In the C-terminal section; belongs to the anthranilate phosphoribosyltransferase family.</text>
</comment>
<dbReference type="SUPFAM" id="SSF52418">
    <property type="entry name" value="Nucleoside phosphorylase/phosphoribosyltransferase catalytic domain"/>
    <property type="match status" value="1"/>
</dbReference>
<dbReference type="UniPathway" id="UPA00035">
    <property type="reaction ID" value="UER00041"/>
</dbReference>
<evidence type="ECO:0000256" key="9">
    <source>
        <dbReference type="HAMAP-Rule" id="MF_00211"/>
    </source>
</evidence>
<evidence type="ECO:0000259" key="11">
    <source>
        <dbReference type="Pfam" id="PF02885"/>
    </source>
</evidence>
<dbReference type="RefSeq" id="WP_013179274.1">
    <property type="nucleotide sequence ID" value="NC_014221.1"/>
</dbReference>
<feature type="binding site" evidence="9">
    <location>
        <position position="235"/>
    </location>
    <ligand>
        <name>Mg(2+)</name>
        <dbReference type="ChEBI" id="CHEBI:18420"/>
        <label>2</label>
    </ligand>
</feature>
<dbReference type="EMBL" id="CP002049">
    <property type="protein sequence ID" value="ADI15915.1"/>
    <property type="molecule type" value="Genomic_DNA"/>
</dbReference>
<sequence length="351" mass="36737">MTDAPHAPFDIAPLLGDVFDGKTLDQARAEEVMGALMDGRLSQMQAAALLAALRTRGETVDEIIGFARAMRARAVKVPVAVDGPLLDTCGTGGTGVDTFNISTASLFVLAAGGVKVAKHGNRAVTRRSGAADVLEALGARLEASPARLARSIETLGLAFIFARAHHPAMKFVAPIRADLKARTIFNSLGPLTNPAGANRQLLGVYDPKLTEPLALVLAGLGVERALVVYGDGIDELTVCGETRVTELGPDGVTRTYTVHPSRVGLGYYEKPEIAGGSPEENAVTIRAVLNGELHGAKRDVVLLNAGAALYLADEAPTIEAGVAKADEILESGAAAEKLLEYVAFTRQPEDL</sequence>
<keyword evidence="9" id="KW-0460">Magnesium</keyword>
<evidence type="ECO:0000313" key="12">
    <source>
        <dbReference type="EMBL" id="ADI15915.1"/>
    </source>
</evidence>
<feature type="binding site" evidence="9">
    <location>
        <position position="90"/>
    </location>
    <ligand>
        <name>5-phospho-alpha-D-ribose 1-diphosphate</name>
        <dbReference type="ChEBI" id="CHEBI:58017"/>
    </ligand>
</feature>
<feature type="binding site" evidence="9">
    <location>
        <position position="235"/>
    </location>
    <ligand>
        <name>Mg(2+)</name>
        <dbReference type="ChEBI" id="CHEBI:18420"/>
        <label>1</label>
    </ligand>
</feature>
<keyword evidence="5 9" id="KW-0822">Tryptophan biosynthesis</keyword>
<gene>
    <name evidence="9" type="primary">trpD</name>
    <name evidence="12" type="ordered locus">Trad_2814</name>
</gene>
<dbReference type="AlphaFoldDB" id="D7CVK4"/>
<dbReference type="PANTHER" id="PTHR43285:SF2">
    <property type="entry name" value="ANTHRANILATE PHOSPHORIBOSYLTRANSFERASE"/>
    <property type="match status" value="1"/>
</dbReference>
<dbReference type="KEGG" id="tra:Trad_2814"/>
<dbReference type="Gene3D" id="1.20.970.10">
    <property type="entry name" value="Transferase, Pyrimidine Nucleoside Phosphorylase, Chain C"/>
    <property type="match status" value="1"/>
</dbReference>
<reference evidence="12 13" key="2">
    <citation type="journal article" date="2011" name="Stand. Genomic Sci.">
        <title>Complete genome sequence of Truepera radiovictrix type strain (RQ-24).</title>
        <authorList>
            <person name="Ivanova N."/>
            <person name="Rohde C."/>
            <person name="Munk C."/>
            <person name="Nolan M."/>
            <person name="Lucas S."/>
            <person name="Del Rio T.G."/>
            <person name="Tice H."/>
            <person name="Deshpande S."/>
            <person name="Cheng J.F."/>
            <person name="Tapia R."/>
            <person name="Han C."/>
            <person name="Goodwin L."/>
            <person name="Pitluck S."/>
            <person name="Liolios K."/>
            <person name="Mavromatis K."/>
            <person name="Mikhailova N."/>
            <person name="Pati A."/>
            <person name="Chen A."/>
            <person name="Palaniappan K."/>
            <person name="Land M."/>
            <person name="Hauser L."/>
            <person name="Chang Y.J."/>
            <person name="Jeffries C.D."/>
            <person name="Brambilla E."/>
            <person name="Rohde M."/>
            <person name="Goker M."/>
            <person name="Tindall B.J."/>
            <person name="Woyke T."/>
            <person name="Bristow J."/>
            <person name="Eisen J.A."/>
            <person name="Markowitz V."/>
            <person name="Hugenholtz P."/>
            <person name="Kyrpides N.C."/>
            <person name="Klenk H.P."/>
            <person name="Lapidus A."/>
        </authorList>
    </citation>
    <scope>NUCLEOTIDE SEQUENCE [LARGE SCALE GENOMIC DNA]</scope>
    <source>
        <strain evidence="13">DSM 17093 / CIP 108686 / LMG 22925 / RQ-24</strain>
    </source>
</reference>
<dbReference type="STRING" id="649638.Trad_2814"/>
<dbReference type="InterPro" id="IPR017459">
    <property type="entry name" value="Glycosyl_Trfase_fam3_N_dom"/>
</dbReference>
<evidence type="ECO:0000313" key="13">
    <source>
        <dbReference type="Proteomes" id="UP000000379"/>
    </source>
</evidence>
<dbReference type="Pfam" id="PF00591">
    <property type="entry name" value="Glycos_transf_3"/>
    <property type="match status" value="1"/>
</dbReference>
<dbReference type="EC" id="2.4.2.18" evidence="9"/>
<dbReference type="GO" id="GO:0005829">
    <property type="term" value="C:cytosol"/>
    <property type="evidence" value="ECO:0007669"/>
    <property type="project" value="TreeGrafter"/>
</dbReference>
<evidence type="ECO:0000256" key="4">
    <source>
        <dbReference type="ARBA" id="ARBA00022679"/>
    </source>
</evidence>
<dbReference type="HAMAP" id="MF_00211">
    <property type="entry name" value="TrpD"/>
    <property type="match status" value="1"/>
</dbReference>
<comment type="pathway">
    <text evidence="1 9">Amino-acid biosynthesis; L-tryptophan biosynthesis; L-tryptophan from chorismate: step 2/5.</text>
</comment>
<evidence type="ECO:0000256" key="2">
    <source>
        <dbReference type="ARBA" id="ARBA00022605"/>
    </source>
</evidence>
<proteinExistence type="inferred from homology"/>
<comment type="catalytic activity">
    <reaction evidence="7 9">
        <text>N-(5-phospho-beta-D-ribosyl)anthranilate + diphosphate = 5-phospho-alpha-D-ribose 1-diphosphate + anthranilate</text>
        <dbReference type="Rhea" id="RHEA:11768"/>
        <dbReference type="ChEBI" id="CHEBI:16567"/>
        <dbReference type="ChEBI" id="CHEBI:18277"/>
        <dbReference type="ChEBI" id="CHEBI:33019"/>
        <dbReference type="ChEBI" id="CHEBI:58017"/>
        <dbReference type="EC" id="2.4.2.18"/>
    </reaction>
</comment>
<keyword evidence="3 9" id="KW-0328">Glycosyltransferase</keyword>
<feature type="binding site" evidence="9">
    <location>
        <position position="102"/>
    </location>
    <ligand>
        <name>Mg(2+)</name>
        <dbReference type="ChEBI" id="CHEBI:18420"/>
        <label>1</label>
    </ligand>
</feature>
<feature type="domain" description="Glycosyl transferase family 3 N-terminal" evidence="11">
    <location>
        <begin position="13"/>
        <end position="74"/>
    </location>
</feature>
<dbReference type="GO" id="GO:0000162">
    <property type="term" value="P:L-tryptophan biosynthetic process"/>
    <property type="evidence" value="ECO:0007669"/>
    <property type="project" value="UniProtKB-UniRule"/>
</dbReference>
<keyword evidence="2 9" id="KW-0028">Amino-acid biosynthesis</keyword>
<accession>D7CVK4</accession>
<feature type="binding site" evidence="9">
    <location>
        <begin position="100"/>
        <end position="103"/>
    </location>
    <ligand>
        <name>5-phospho-alpha-D-ribose 1-diphosphate</name>
        <dbReference type="ChEBI" id="CHEBI:58017"/>
    </ligand>
</feature>
<keyword evidence="9" id="KW-0479">Metal-binding</keyword>
<comment type="subunit">
    <text evidence="9">Homodimer.</text>
</comment>
<dbReference type="PANTHER" id="PTHR43285">
    <property type="entry name" value="ANTHRANILATE PHOSPHORIBOSYLTRANSFERASE"/>
    <property type="match status" value="1"/>
</dbReference>
<evidence type="ECO:0000256" key="1">
    <source>
        <dbReference type="ARBA" id="ARBA00004907"/>
    </source>
</evidence>
<dbReference type="GO" id="GO:0000287">
    <property type="term" value="F:magnesium ion binding"/>
    <property type="evidence" value="ECO:0007669"/>
    <property type="project" value="UniProtKB-UniRule"/>
</dbReference>
<dbReference type="InterPro" id="IPR035902">
    <property type="entry name" value="Nuc_phospho_transferase"/>
</dbReference>
<dbReference type="GO" id="GO:0004048">
    <property type="term" value="F:anthranilate phosphoribosyltransferase activity"/>
    <property type="evidence" value="ECO:0007669"/>
    <property type="project" value="UniProtKB-UniRule"/>
</dbReference>
<feature type="domain" description="Glycosyl transferase family 3" evidence="10">
    <location>
        <begin position="84"/>
        <end position="334"/>
    </location>
</feature>
<organism evidence="12 13">
    <name type="scientific">Truepera radiovictrix (strain DSM 17093 / CIP 108686 / LMG 22925 / RQ-24)</name>
    <dbReference type="NCBI Taxonomy" id="649638"/>
    <lineage>
        <taxon>Bacteria</taxon>
        <taxon>Thermotogati</taxon>
        <taxon>Deinococcota</taxon>
        <taxon>Deinococci</taxon>
        <taxon>Trueperales</taxon>
        <taxon>Trueperaceae</taxon>
        <taxon>Truepera</taxon>
    </lineage>
</organism>
<protein>
    <recommendedName>
        <fullName evidence="9">Anthranilate phosphoribosyltransferase</fullName>
        <ecNumber evidence="9">2.4.2.18</ecNumber>
    </recommendedName>
</protein>
<feature type="binding site" evidence="9">
    <location>
        <position position="98"/>
    </location>
    <ligand>
        <name>5-phospho-alpha-D-ribose 1-diphosphate</name>
        <dbReference type="ChEBI" id="CHEBI:58017"/>
    </ligand>
</feature>
<reference evidence="13" key="1">
    <citation type="submission" date="2010-05" db="EMBL/GenBank/DDBJ databases">
        <title>The complete genome of Truepera radiovictris DSM 17093.</title>
        <authorList>
            <consortium name="US DOE Joint Genome Institute (JGI-PGF)"/>
            <person name="Lucas S."/>
            <person name="Copeland A."/>
            <person name="Lapidus A."/>
            <person name="Glavina del Rio T."/>
            <person name="Dalin E."/>
            <person name="Tice H."/>
            <person name="Bruce D."/>
            <person name="Goodwin L."/>
            <person name="Pitluck S."/>
            <person name="Kyrpides N."/>
            <person name="Mavromatis K."/>
            <person name="Ovchinnikova G."/>
            <person name="Munk A.C."/>
            <person name="Detter J.C."/>
            <person name="Han C."/>
            <person name="Tapia R."/>
            <person name="Land M."/>
            <person name="Hauser L."/>
            <person name="Markowitz V."/>
            <person name="Cheng J.-F."/>
            <person name="Hugenholtz P."/>
            <person name="Woyke T."/>
            <person name="Wu D."/>
            <person name="Tindall B."/>
            <person name="Pomrenke H.G."/>
            <person name="Brambilla E."/>
            <person name="Klenk H.-P."/>
            <person name="Eisen J.A."/>
        </authorList>
    </citation>
    <scope>NUCLEOTIDE SEQUENCE [LARGE SCALE GENOMIC DNA]</scope>
    <source>
        <strain evidence="13">DSM 17093 / CIP 108686 / LMG 22925 / RQ-24</strain>
    </source>
</reference>
<dbReference type="Pfam" id="PF02885">
    <property type="entry name" value="Glycos_trans_3N"/>
    <property type="match status" value="1"/>
</dbReference>
<evidence type="ECO:0000256" key="7">
    <source>
        <dbReference type="ARBA" id="ARBA00052328"/>
    </source>
</evidence>
<evidence type="ECO:0000256" key="8">
    <source>
        <dbReference type="ARBA" id="ARBA00061188"/>
    </source>
</evidence>
<keyword evidence="6 9" id="KW-0057">Aromatic amino acid biosynthesis</keyword>
<feature type="binding site" evidence="9">
    <location>
        <position position="130"/>
    </location>
    <ligand>
        <name>5-phospho-alpha-D-ribose 1-diphosphate</name>
        <dbReference type="ChEBI" id="CHEBI:58017"/>
    </ligand>
</feature>
<dbReference type="FunFam" id="3.40.1030.10:FF:000002">
    <property type="entry name" value="Anthranilate phosphoribosyltransferase"/>
    <property type="match status" value="1"/>
</dbReference>
<comment type="caution">
    <text evidence="9">Lacks conserved residue(s) required for the propagation of feature annotation.</text>
</comment>
<evidence type="ECO:0000256" key="6">
    <source>
        <dbReference type="ARBA" id="ARBA00023141"/>
    </source>
</evidence>
<dbReference type="eggNOG" id="COG0547">
    <property type="taxonomic scope" value="Bacteria"/>
</dbReference>
<feature type="binding site" evidence="9">
    <location>
        <position position="176"/>
    </location>
    <ligand>
        <name>anthranilate</name>
        <dbReference type="ChEBI" id="CHEBI:16567"/>
        <label>2</label>
    </ligand>
</feature>
<evidence type="ECO:0000256" key="3">
    <source>
        <dbReference type="ARBA" id="ARBA00022676"/>
    </source>
</evidence>
<feature type="binding site" evidence="9">
    <location>
        <position position="121"/>
    </location>
    <ligand>
        <name>anthranilate</name>
        <dbReference type="ChEBI" id="CHEBI:16567"/>
        <label>1</label>
    </ligand>
</feature>
<comment type="cofactor">
    <cofactor evidence="9">
        <name>Mg(2+)</name>
        <dbReference type="ChEBI" id="CHEBI:18420"/>
    </cofactor>
    <text evidence="9">Binds 2 magnesium ions per monomer.</text>
</comment>
<keyword evidence="4 9" id="KW-0808">Transferase</keyword>
<feature type="binding site" evidence="9">
    <location>
        <position position="234"/>
    </location>
    <ligand>
        <name>Mg(2+)</name>
        <dbReference type="ChEBI" id="CHEBI:18420"/>
        <label>2</label>
    </ligand>
</feature>
<dbReference type="InterPro" id="IPR005940">
    <property type="entry name" value="Anthranilate_Pribosyl_Tfrase"/>
</dbReference>